<dbReference type="InterPro" id="IPR051309">
    <property type="entry name" value="ABCF_ATPase"/>
</dbReference>
<dbReference type="InterPro" id="IPR017871">
    <property type="entry name" value="ABC_transporter-like_CS"/>
</dbReference>
<dbReference type="OrthoDB" id="9801441at2"/>
<organism evidence="6 7">
    <name type="scientific">Oxobacter pfennigii</name>
    <dbReference type="NCBI Taxonomy" id="36849"/>
    <lineage>
        <taxon>Bacteria</taxon>
        <taxon>Bacillati</taxon>
        <taxon>Bacillota</taxon>
        <taxon>Clostridia</taxon>
        <taxon>Eubacteriales</taxon>
        <taxon>Clostridiaceae</taxon>
        <taxon>Oxobacter</taxon>
    </lineage>
</organism>
<dbReference type="GO" id="GO:0016887">
    <property type="term" value="F:ATP hydrolysis activity"/>
    <property type="evidence" value="ECO:0007669"/>
    <property type="project" value="InterPro"/>
</dbReference>
<evidence type="ECO:0000256" key="3">
    <source>
        <dbReference type="ARBA" id="ARBA00022840"/>
    </source>
</evidence>
<dbReference type="Pfam" id="PF00005">
    <property type="entry name" value="ABC_tran"/>
    <property type="match status" value="2"/>
</dbReference>
<dbReference type="InterPro" id="IPR003439">
    <property type="entry name" value="ABC_transporter-like_ATP-bd"/>
</dbReference>
<feature type="coiled-coil region" evidence="4">
    <location>
        <begin position="557"/>
        <end position="587"/>
    </location>
</feature>
<reference evidence="6 7" key="1">
    <citation type="submission" date="2015-09" db="EMBL/GenBank/DDBJ databases">
        <title>Genome sequence of Oxobacter pfennigii DSM 3222.</title>
        <authorList>
            <person name="Poehlein A."/>
            <person name="Bengelsdorf F.R."/>
            <person name="Schiel-Bengelsdorf B."/>
            <person name="Duerre P."/>
            <person name="Daniel R."/>
        </authorList>
    </citation>
    <scope>NUCLEOTIDE SEQUENCE [LARGE SCALE GENOMIC DNA]</scope>
    <source>
        <strain evidence="6 7">DSM 3222</strain>
    </source>
</reference>
<dbReference type="PANTHER" id="PTHR42855">
    <property type="entry name" value="ABC TRANSPORTER ATP-BINDING SUBUNIT"/>
    <property type="match status" value="1"/>
</dbReference>
<dbReference type="SMART" id="SM00382">
    <property type="entry name" value="AAA"/>
    <property type="match status" value="2"/>
</dbReference>
<dbReference type="CDD" id="cd03221">
    <property type="entry name" value="ABCF_EF-3"/>
    <property type="match status" value="2"/>
</dbReference>
<dbReference type="SUPFAM" id="SSF52540">
    <property type="entry name" value="P-loop containing nucleoside triphosphate hydrolases"/>
    <property type="match status" value="2"/>
</dbReference>
<dbReference type="InterPro" id="IPR027417">
    <property type="entry name" value="P-loop_NTPase"/>
</dbReference>
<dbReference type="RefSeq" id="WP_054876073.1">
    <property type="nucleotide sequence ID" value="NZ_LKET01000039.1"/>
</dbReference>
<dbReference type="PATRIC" id="fig|36849.3.peg.3268"/>
<protein>
    <submittedName>
        <fullName evidence="6">Putative ABC transporter ATP-binding protein</fullName>
    </submittedName>
</protein>
<dbReference type="GO" id="GO:0005524">
    <property type="term" value="F:ATP binding"/>
    <property type="evidence" value="ECO:0007669"/>
    <property type="project" value="UniProtKB-KW"/>
</dbReference>
<evidence type="ECO:0000256" key="2">
    <source>
        <dbReference type="ARBA" id="ARBA00022741"/>
    </source>
</evidence>
<keyword evidence="7" id="KW-1185">Reference proteome</keyword>
<keyword evidence="3 6" id="KW-0067">ATP-binding</keyword>
<keyword evidence="1" id="KW-0677">Repeat</keyword>
<dbReference type="InterPro" id="IPR037118">
    <property type="entry name" value="Val-tRNA_synth_C_sf"/>
</dbReference>
<proteinExistence type="predicted"/>
<evidence type="ECO:0000313" key="7">
    <source>
        <dbReference type="Proteomes" id="UP000050326"/>
    </source>
</evidence>
<dbReference type="InterPro" id="IPR032524">
    <property type="entry name" value="ABC_tran_C"/>
</dbReference>
<dbReference type="Proteomes" id="UP000050326">
    <property type="component" value="Unassembled WGS sequence"/>
</dbReference>
<dbReference type="InterPro" id="IPR003593">
    <property type="entry name" value="AAA+_ATPase"/>
</dbReference>
<feature type="domain" description="ABC transporter" evidence="5">
    <location>
        <begin position="4"/>
        <end position="263"/>
    </location>
</feature>
<dbReference type="Pfam" id="PF16326">
    <property type="entry name" value="ABC_tran_CTD"/>
    <property type="match status" value="1"/>
</dbReference>
<evidence type="ECO:0000256" key="1">
    <source>
        <dbReference type="ARBA" id="ARBA00022737"/>
    </source>
</evidence>
<dbReference type="Gene3D" id="1.10.287.380">
    <property type="entry name" value="Valyl-tRNA synthetase, C-terminal domain"/>
    <property type="match status" value="1"/>
</dbReference>
<gene>
    <name evidence="6" type="ORF">OXPF_30840</name>
</gene>
<dbReference type="FunFam" id="3.40.50.300:FF:000309">
    <property type="entry name" value="ABC transporter ATP-binding protein"/>
    <property type="match status" value="1"/>
</dbReference>
<keyword evidence="2" id="KW-0547">Nucleotide-binding</keyword>
<comment type="caution">
    <text evidence="6">The sequence shown here is derived from an EMBL/GenBank/DDBJ whole genome shotgun (WGS) entry which is preliminary data.</text>
</comment>
<evidence type="ECO:0000313" key="6">
    <source>
        <dbReference type="EMBL" id="KPU43642.1"/>
    </source>
</evidence>
<evidence type="ECO:0000259" key="5">
    <source>
        <dbReference type="PROSITE" id="PS50893"/>
    </source>
</evidence>
<dbReference type="PROSITE" id="PS00211">
    <property type="entry name" value="ABC_TRANSPORTER_1"/>
    <property type="match status" value="2"/>
</dbReference>
<dbReference type="PROSITE" id="PS50893">
    <property type="entry name" value="ABC_TRANSPORTER_2"/>
    <property type="match status" value="2"/>
</dbReference>
<dbReference type="STRING" id="36849.OXPF_30840"/>
<dbReference type="Gene3D" id="3.40.50.300">
    <property type="entry name" value="P-loop containing nucleotide triphosphate hydrolases"/>
    <property type="match status" value="2"/>
</dbReference>
<dbReference type="GO" id="GO:0003677">
    <property type="term" value="F:DNA binding"/>
    <property type="evidence" value="ECO:0007669"/>
    <property type="project" value="InterPro"/>
</dbReference>
<sequence length="639" mass="72967">MIVLSCNNICKAYGTNTILENISFSMQEGDKIGLVGVNGAGKSTLFKIIIGEIIADSGDKYTAKDISLGYLPQNMSLDSSRTVIEEVLTVYDDLVKMEARLRELEIMIADEKNMADTEYHERLMTEYSNLQDEFTRRDGYGYGSFSKGVLIGLGFTAEDFDKGINILSGGQKTRVALGKLLLTKPDILLLDEPTNHLDLDAVEWLEDFLKAYRGCLFIISHDRFFLDIVTNKTYELGNNRLDEYNGNYSYYVREREVRKENLYKQYNLQQKEIARQEAIIERFRSYNREKSIKQAESREKALEKIERIDRPDNDPEAAKMSFEVRIKSGNDVLDAENLSKSFGTRTLFNNLDLYLKKGERVALIGPNGTGKTTLFKMIMGALNPDSGHINLGRNVKIGYYDQEQSDLDVNKTVIDEVWDTYPDLTQTKLRTILGAFLFPGEDAFKSISTLSGGEKSRVALVKLMLSQANFLLLDEPTNHLDIISKEALENALLNYDGTILTISHDRYFLNKVVNRIVYLEGLAGTTEYPGNYSYYLEKKGRPTRFIEQPQILPGMTKTAMKEEKRKLKEQAQREKKEKEIIKSIEEDISSCEARIAELHEFLCLDTIYSDPVKCQEINDELKNLESKLSSLYEQWETLV</sequence>
<accession>A0A0P8W6J7</accession>
<dbReference type="FunFam" id="3.40.50.300:FF:000011">
    <property type="entry name" value="Putative ABC transporter ATP-binding component"/>
    <property type="match status" value="1"/>
</dbReference>
<dbReference type="PANTHER" id="PTHR42855:SF2">
    <property type="entry name" value="DRUG RESISTANCE ABC TRANSPORTER,ATP-BINDING PROTEIN"/>
    <property type="match status" value="1"/>
</dbReference>
<dbReference type="InterPro" id="IPR032781">
    <property type="entry name" value="ABC_tran_Xtn"/>
</dbReference>
<feature type="domain" description="ABC transporter" evidence="5">
    <location>
        <begin position="333"/>
        <end position="548"/>
    </location>
</feature>
<evidence type="ECO:0000256" key="4">
    <source>
        <dbReference type="SAM" id="Coils"/>
    </source>
</evidence>
<keyword evidence="4" id="KW-0175">Coiled coil</keyword>
<name>A0A0P8W6J7_9CLOT</name>
<dbReference type="EMBL" id="LKET01000039">
    <property type="protein sequence ID" value="KPU43642.1"/>
    <property type="molecule type" value="Genomic_DNA"/>
</dbReference>
<dbReference type="AlphaFoldDB" id="A0A0P8W6J7"/>
<dbReference type="Pfam" id="PF12848">
    <property type="entry name" value="ABC_tran_Xtn"/>
    <property type="match status" value="1"/>
</dbReference>